<proteinExistence type="predicted"/>
<dbReference type="AlphaFoldDB" id="A0A077YY41"/>
<dbReference type="Proteomes" id="UP000030665">
    <property type="component" value="Unassembled WGS sequence"/>
</dbReference>
<reference evidence="2" key="2">
    <citation type="submission" date="2014-03" db="EMBL/GenBank/DDBJ databases">
        <title>The whipworm genome and dual-species transcriptomics of an intimate host-pathogen interaction.</title>
        <authorList>
            <person name="Foth B.J."/>
            <person name="Tsai I.J."/>
            <person name="Reid A.J."/>
            <person name="Bancroft A.J."/>
            <person name="Nichol S."/>
            <person name="Tracey A."/>
            <person name="Holroyd N."/>
            <person name="Cotton J.A."/>
            <person name="Stanley E.J."/>
            <person name="Zarowiecki M."/>
            <person name="Liu J.Z."/>
            <person name="Huckvale T."/>
            <person name="Cooper P.J."/>
            <person name="Grencis R.K."/>
            <person name="Berriman M."/>
        </authorList>
    </citation>
    <scope>NUCLEOTIDE SEQUENCE [LARGE SCALE GENOMIC DNA]</scope>
</reference>
<evidence type="ECO:0000313" key="2">
    <source>
        <dbReference type="EMBL" id="CDW52373.1"/>
    </source>
</evidence>
<reference evidence="2" key="1">
    <citation type="submission" date="2014-01" db="EMBL/GenBank/DDBJ databases">
        <authorList>
            <person name="Aslett M."/>
        </authorList>
    </citation>
    <scope>NUCLEOTIDE SEQUENCE</scope>
</reference>
<accession>A0A077YY41</accession>
<sequence length="117" mass="13225">MIEKDATKLNLPDDCFKTKIDSVCWKANEIRAKYPGVAAPTDTLLTTSDSGEIDTSSNLPGPSRLLPLAFELFILANYDEYKRIQEKIWSIMMAKYNNPDSPPPPPPDEFMQELMDN</sequence>
<evidence type="ECO:0000256" key="1">
    <source>
        <dbReference type="SAM" id="MobiDB-lite"/>
    </source>
</evidence>
<keyword evidence="3" id="KW-1185">Reference proteome</keyword>
<organism evidence="2 3">
    <name type="scientific">Trichuris trichiura</name>
    <name type="common">Whipworm</name>
    <name type="synonym">Trichocephalus trichiurus</name>
    <dbReference type="NCBI Taxonomy" id="36087"/>
    <lineage>
        <taxon>Eukaryota</taxon>
        <taxon>Metazoa</taxon>
        <taxon>Ecdysozoa</taxon>
        <taxon>Nematoda</taxon>
        <taxon>Enoplea</taxon>
        <taxon>Dorylaimia</taxon>
        <taxon>Trichinellida</taxon>
        <taxon>Trichuridae</taxon>
        <taxon>Trichuris</taxon>
    </lineage>
</organism>
<gene>
    <name evidence="2" type="ORF">TTRE_0000063201</name>
</gene>
<dbReference type="EMBL" id="HG805820">
    <property type="protein sequence ID" value="CDW52373.1"/>
    <property type="molecule type" value="Genomic_DNA"/>
</dbReference>
<protein>
    <submittedName>
        <fullName evidence="2">Uncharacterized protein</fullName>
    </submittedName>
</protein>
<name>A0A077YY41_TRITR</name>
<feature type="region of interest" description="Disordered" evidence="1">
    <location>
        <begin position="95"/>
        <end position="117"/>
    </location>
</feature>
<evidence type="ECO:0000313" key="3">
    <source>
        <dbReference type="Proteomes" id="UP000030665"/>
    </source>
</evidence>